<evidence type="ECO:0000313" key="1">
    <source>
        <dbReference type="EMBL" id="MBM3318918.1"/>
    </source>
</evidence>
<gene>
    <name evidence="1" type="ORF">FJY75_13805</name>
</gene>
<dbReference type="EMBL" id="VGIY01000543">
    <property type="protein sequence ID" value="MBM3318918.1"/>
    <property type="molecule type" value="Genomic_DNA"/>
</dbReference>
<evidence type="ECO:0008006" key="3">
    <source>
        <dbReference type="Google" id="ProtNLM"/>
    </source>
</evidence>
<feature type="non-terminal residue" evidence="1">
    <location>
        <position position="205"/>
    </location>
</feature>
<protein>
    <recommendedName>
        <fullName evidence="3">Tetratricopeptide repeat protein</fullName>
    </recommendedName>
</protein>
<reference evidence="1" key="1">
    <citation type="submission" date="2019-03" db="EMBL/GenBank/DDBJ databases">
        <title>Lake Tanganyika Metagenome-Assembled Genomes (MAGs).</title>
        <authorList>
            <person name="Tran P."/>
        </authorList>
    </citation>
    <scope>NUCLEOTIDE SEQUENCE</scope>
    <source>
        <strain evidence="1">M_DeepCast_400m_m2_100</strain>
    </source>
</reference>
<evidence type="ECO:0000313" key="2">
    <source>
        <dbReference type="Proteomes" id="UP000748308"/>
    </source>
</evidence>
<name>A0A938BQ14_UNCEI</name>
<accession>A0A938BQ14</accession>
<organism evidence="1 2">
    <name type="scientific">Eiseniibacteriota bacterium</name>
    <dbReference type="NCBI Taxonomy" id="2212470"/>
    <lineage>
        <taxon>Bacteria</taxon>
        <taxon>Candidatus Eiseniibacteriota</taxon>
    </lineage>
</organism>
<dbReference type="Proteomes" id="UP000748308">
    <property type="component" value="Unassembled WGS sequence"/>
</dbReference>
<proteinExistence type="predicted"/>
<sequence length="205" mass="21673">MGRAQRDDRQTAPGCAAPRTESWEGLCAPARLYLAAGAWKSAHDLLEGPLREIPSAMALPLDAVEPLCLFLAACTRLGHDEHFAAGCTRLREVESRAGQLPPEAAALLAHSLAQEETRAGRYAQALARLEALGEARLAEVGACTSARLALLEGRIAAALADERRAERAGLRAAERASEAGSESLRGDAYSLLAIVARRRGALAEA</sequence>
<dbReference type="AlphaFoldDB" id="A0A938BQ14"/>
<comment type="caution">
    <text evidence="1">The sequence shown here is derived from an EMBL/GenBank/DDBJ whole genome shotgun (WGS) entry which is preliminary data.</text>
</comment>